<dbReference type="EMBL" id="PGTK01000003">
    <property type="protein sequence ID" value="PJF31483.1"/>
    <property type="molecule type" value="Genomic_DNA"/>
</dbReference>
<protein>
    <submittedName>
        <fullName evidence="1">Uncharacterized protein</fullName>
    </submittedName>
</protein>
<evidence type="ECO:0000313" key="2">
    <source>
        <dbReference type="Proteomes" id="UP000228921"/>
    </source>
</evidence>
<dbReference type="Proteomes" id="UP000228921">
    <property type="component" value="Unassembled WGS sequence"/>
</dbReference>
<gene>
    <name evidence="1" type="ORF">CUN51_03910</name>
</gene>
<sequence length="309" mass="34704">MTDSPSPLTFEFDFGGESRDALMAEVRENVIGLARELGEERVTRSMGETTRRMESVLTPAEKLLEELNQQRAFLSRQLDFLKLEEAHFAEHNLPVPELFRRLSERYNFYWLHLPVGYHARPNMPFVRVECAVEFNPTAADDQRPISALILPDKKFLTLLQANTEATVRLNQNFEFEAQTGEVSLPNVSGSAGVGAGMSVSGGVSVGPFNYRLVRAQVEHSGEKTHKVFWRVSGADFFRERVPQFAVVLQVPRYVSELKIAAAVQAYAEFNFAAAGLGEIIAYLGERLRNFLRAGAPVRDTAMYDLSTRL</sequence>
<name>A0A2M8P1R4_9CHLR</name>
<accession>A0A2M8P1R4</accession>
<comment type="caution">
    <text evidence="1">The sequence shown here is derived from an EMBL/GenBank/DDBJ whole genome shotgun (WGS) entry which is preliminary data.</text>
</comment>
<evidence type="ECO:0000313" key="1">
    <source>
        <dbReference type="EMBL" id="PJF31483.1"/>
    </source>
</evidence>
<dbReference type="AlphaFoldDB" id="A0A2M8P1R4"/>
<reference evidence="1 2" key="1">
    <citation type="submission" date="2017-11" db="EMBL/GenBank/DDBJ databases">
        <title>Evolution of Phototrophy in the Chloroflexi Phylum Driven by Horizontal Gene Transfer.</title>
        <authorList>
            <person name="Ward L.M."/>
            <person name="Hemp J."/>
            <person name="Shih P.M."/>
            <person name="Mcglynn S.E."/>
            <person name="Fischer W."/>
        </authorList>
    </citation>
    <scope>NUCLEOTIDE SEQUENCE [LARGE SCALE GENOMIC DNA]</scope>
    <source>
        <strain evidence="1">CP2_2F</strain>
    </source>
</reference>
<proteinExistence type="predicted"/>
<organism evidence="1 2">
    <name type="scientific">Candidatus Thermofonsia Clade 1 bacterium</name>
    <dbReference type="NCBI Taxonomy" id="2364210"/>
    <lineage>
        <taxon>Bacteria</taxon>
        <taxon>Bacillati</taxon>
        <taxon>Chloroflexota</taxon>
        <taxon>Candidatus Thermofontia</taxon>
        <taxon>Candidatus Thermofonsia Clade 1</taxon>
    </lineage>
</organism>